<dbReference type="Gene3D" id="3.40.50.2300">
    <property type="match status" value="3"/>
</dbReference>
<organism evidence="6 7">
    <name type="scientific">Myceligenerans xiligouense</name>
    <dbReference type="NCBI Taxonomy" id="253184"/>
    <lineage>
        <taxon>Bacteria</taxon>
        <taxon>Bacillati</taxon>
        <taxon>Actinomycetota</taxon>
        <taxon>Actinomycetes</taxon>
        <taxon>Micrococcales</taxon>
        <taxon>Promicromonosporaceae</taxon>
        <taxon>Myceligenerans</taxon>
    </lineage>
</organism>
<evidence type="ECO:0000313" key="7">
    <source>
        <dbReference type="Proteomes" id="UP000280501"/>
    </source>
</evidence>
<name>A0A3N4ZQ12_9MICO</name>
<evidence type="ECO:0000313" key="6">
    <source>
        <dbReference type="EMBL" id="RPF23075.1"/>
    </source>
</evidence>
<dbReference type="RefSeq" id="WP_123815905.1">
    <property type="nucleotide sequence ID" value="NZ_RKQZ01000001.1"/>
</dbReference>
<dbReference type="PANTHER" id="PTHR30146:SF109">
    <property type="entry name" value="HTH-TYPE TRANSCRIPTIONAL REGULATOR GALS"/>
    <property type="match status" value="1"/>
</dbReference>
<dbReference type="SUPFAM" id="SSF47413">
    <property type="entry name" value="lambda repressor-like DNA-binding domains"/>
    <property type="match status" value="1"/>
</dbReference>
<comment type="caution">
    <text evidence="6">The sequence shown here is derived from an EMBL/GenBank/DDBJ whole genome shotgun (WGS) entry which is preliminary data.</text>
</comment>
<reference evidence="6 7" key="1">
    <citation type="submission" date="2018-11" db="EMBL/GenBank/DDBJ databases">
        <title>Sequencing the genomes of 1000 actinobacteria strains.</title>
        <authorList>
            <person name="Klenk H.-P."/>
        </authorList>
    </citation>
    <scope>NUCLEOTIDE SEQUENCE [LARGE SCALE GENOMIC DNA]</scope>
    <source>
        <strain evidence="6 7">DSM 15700</strain>
    </source>
</reference>
<dbReference type="GO" id="GO:0003700">
    <property type="term" value="F:DNA-binding transcription factor activity"/>
    <property type="evidence" value="ECO:0007669"/>
    <property type="project" value="TreeGrafter"/>
</dbReference>
<dbReference type="GO" id="GO:0000976">
    <property type="term" value="F:transcription cis-regulatory region binding"/>
    <property type="evidence" value="ECO:0007669"/>
    <property type="project" value="TreeGrafter"/>
</dbReference>
<dbReference type="Pfam" id="PF00532">
    <property type="entry name" value="Peripla_BP_1"/>
    <property type="match status" value="1"/>
</dbReference>
<dbReference type="EMBL" id="RKQZ01000001">
    <property type="protein sequence ID" value="RPF23075.1"/>
    <property type="molecule type" value="Genomic_DNA"/>
</dbReference>
<dbReference type="InterPro" id="IPR000843">
    <property type="entry name" value="HTH_LacI"/>
</dbReference>
<dbReference type="InterPro" id="IPR010982">
    <property type="entry name" value="Lambda_DNA-bd_dom_sf"/>
</dbReference>
<feature type="region of interest" description="Disordered" evidence="4">
    <location>
        <begin position="134"/>
        <end position="222"/>
    </location>
</feature>
<dbReference type="PROSITE" id="PS50932">
    <property type="entry name" value="HTH_LACI_2"/>
    <property type="match status" value="1"/>
</dbReference>
<keyword evidence="7" id="KW-1185">Reference proteome</keyword>
<evidence type="ECO:0000256" key="1">
    <source>
        <dbReference type="ARBA" id="ARBA00023015"/>
    </source>
</evidence>
<feature type="domain" description="HTH lacI-type" evidence="5">
    <location>
        <begin position="6"/>
        <end position="62"/>
    </location>
</feature>
<dbReference type="CDD" id="cd01392">
    <property type="entry name" value="HTH_LacI"/>
    <property type="match status" value="1"/>
</dbReference>
<protein>
    <submittedName>
        <fullName evidence="6">LacI family transcriptional regulator</fullName>
    </submittedName>
</protein>
<keyword evidence="1" id="KW-0805">Transcription regulation</keyword>
<evidence type="ECO:0000259" key="5">
    <source>
        <dbReference type="PROSITE" id="PS50932"/>
    </source>
</evidence>
<keyword evidence="3" id="KW-0804">Transcription</keyword>
<dbReference type="OrthoDB" id="3226810at2"/>
<accession>A0A3N4ZQ12</accession>
<dbReference type="Pfam" id="PF13377">
    <property type="entry name" value="Peripla_BP_3"/>
    <property type="match status" value="1"/>
</dbReference>
<keyword evidence="2" id="KW-0238">DNA-binding</keyword>
<feature type="compositionally biased region" description="Low complexity" evidence="4">
    <location>
        <begin position="134"/>
        <end position="178"/>
    </location>
</feature>
<dbReference type="InterPro" id="IPR028082">
    <property type="entry name" value="Peripla_BP_I"/>
</dbReference>
<dbReference type="CDD" id="cd06267">
    <property type="entry name" value="PBP1_LacI_sugar_binding-like"/>
    <property type="match status" value="1"/>
</dbReference>
<evidence type="ECO:0000256" key="4">
    <source>
        <dbReference type="SAM" id="MobiDB-lite"/>
    </source>
</evidence>
<dbReference type="Pfam" id="PF00356">
    <property type="entry name" value="LacI"/>
    <property type="match status" value="1"/>
</dbReference>
<evidence type="ECO:0000256" key="3">
    <source>
        <dbReference type="ARBA" id="ARBA00023163"/>
    </source>
</evidence>
<dbReference type="Proteomes" id="UP000280501">
    <property type="component" value="Unassembled WGS sequence"/>
</dbReference>
<sequence>MSDGPVTLSRVAREAGVSLATASRAINGSATRTVRPELRDRVLAAADRLGYVPDPSAQAMARGRTAALGLVVHDIADPYFSAIASGVTRAAEAEGLIVTLASTELRPERERAFVELVRRQRGRAVILAGSRMLPDAGADAPGPDAGAGAPSPDAEAGAPSPGADAGAPAPDDVAGASSTNGAHASAPEGASTPAPGVVGTPADETATPDAGTTRAETPTAVAPTAISLDLEGALTAFRESGGGVATIGQAIGSLPVVKIDNSGGAAALARELHGLGYRRFGILSGPAGLRTAADRTAGFRDVLASLGSAVRDDDVVPGEFTRDGGHAAMTELIARSGRPADTVPGGQDAGAGLPELVFAVNDVMAVGAIAAVRDAGLRVPDDVAVAGFDDIPTLRDVTPALTTVHIALERIGEAATRLALGEPTGLEPELDADAETTEGLEATAPGSVTVHGEVILRASTPRRKN</sequence>
<gene>
    <name evidence="6" type="ORF">EDD34_3755</name>
</gene>
<evidence type="ECO:0000256" key="2">
    <source>
        <dbReference type="ARBA" id="ARBA00023125"/>
    </source>
</evidence>
<dbReference type="AlphaFoldDB" id="A0A3N4ZQ12"/>
<dbReference type="InterPro" id="IPR046335">
    <property type="entry name" value="LacI/GalR-like_sensor"/>
</dbReference>
<dbReference type="InterPro" id="IPR001761">
    <property type="entry name" value="Peripla_BP/Lac1_sug-bd_dom"/>
</dbReference>
<dbReference type="SMART" id="SM00354">
    <property type="entry name" value="HTH_LACI"/>
    <property type="match status" value="1"/>
</dbReference>
<dbReference type="Gene3D" id="1.10.260.40">
    <property type="entry name" value="lambda repressor-like DNA-binding domains"/>
    <property type="match status" value="1"/>
</dbReference>
<dbReference type="SUPFAM" id="SSF53822">
    <property type="entry name" value="Periplasmic binding protein-like I"/>
    <property type="match status" value="2"/>
</dbReference>
<proteinExistence type="predicted"/>
<dbReference type="PANTHER" id="PTHR30146">
    <property type="entry name" value="LACI-RELATED TRANSCRIPTIONAL REPRESSOR"/>
    <property type="match status" value="1"/>
</dbReference>